<evidence type="ECO:0000313" key="2">
    <source>
        <dbReference type="EMBL" id="KAG5161882.1"/>
    </source>
</evidence>
<dbReference type="EMBL" id="JAFIQS010000023">
    <property type="protein sequence ID" value="KAG5161882.1"/>
    <property type="molecule type" value="Genomic_DNA"/>
</dbReference>
<dbReference type="InterPro" id="IPR000719">
    <property type="entry name" value="Prot_kinase_dom"/>
</dbReference>
<evidence type="ECO:0000259" key="1">
    <source>
        <dbReference type="SMART" id="SM00220"/>
    </source>
</evidence>
<dbReference type="GO" id="GO:0005524">
    <property type="term" value="F:ATP binding"/>
    <property type="evidence" value="ECO:0007669"/>
    <property type="project" value="InterPro"/>
</dbReference>
<feature type="domain" description="Protein kinase" evidence="1">
    <location>
        <begin position="61"/>
        <end position="330"/>
    </location>
</feature>
<dbReference type="Pfam" id="PF00069">
    <property type="entry name" value="Pkinase"/>
    <property type="match status" value="1"/>
</dbReference>
<accession>A0A8H8CDC3</accession>
<gene>
    <name evidence="3" type="ORF">JR316_012918</name>
    <name evidence="2" type="ORF">JR316_013169</name>
</gene>
<proteinExistence type="predicted"/>
<dbReference type="SMART" id="SM00220">
    <property type="entry name" value="S_TKc"/>
    <property type="match status" value="1"/>
</dbReference>
<dbReference type="EMBL" id="JAFIQS010000020">
    <property type="protein sequence ID" value="KAG5162255.1"/>
    <property type="molecule type" value="Genomic_DNA"/>
</dbReference>
<dbReference type="SUPFAM" id="SSF56112">
    <property type="entry name" value="Protein kinase-like (PK-like)"/>
    <property type="match status" value="1"/>
</dbReference>
<evidence type="ECO:0000313" key="3">
    <source>
        <dbReference type="EMBL" id="KAG5162255.1"/>
    </source>
</evidence>
<dbReference type="Gene3D" id="1.10.510.10">
    <property type="entry name" value="Transferase(Phosphotransferase) domain 1"/>
    <property type="match status" value="1"/>
</dbReference>
<dbReference type="GO" id="GO:0004672">
    <property type="term" value="F:protein kinase activity"/>
    <property type="evidence" value="ECO:0007669"/>
    <property type="project" value="InterPro"/>
</dbReference>
<protein>
    <recommendedName>
        <fullName evidence="1">Protein kinase domain-containing protein</fullName>
    </recommendedName>
</protein>
<dbReference type="AlphaFoldDB" id="A0A8H8CDC3"/>
<sequence>MTKFDPAAVNCRLTKARLTSAEIFWRGIQPWLVDQGYELRKRYRPDWVPSWLKYDSSPDRYEDGQVLPYDQIIDAVKLSDGSRVVLKRIKRTSRSNEHNMLMFFGTGSLASSSRNHCVPVLATLYPPSERSWIIVVMPLLREYDSPRFDTVGEAVECFRQIFEGLDFMHKQGVAHRDICIENIMVDARDLYPKGYHFVRKNESVDLKGRARYRTRTQKPAKYYIVGYEQAQHCDLDKFTEKLDPVRYRLESPTSHFLLDSEDTPDPFATDVFYIGNLIRYYFLDGHSIPNVTRKRKGSFEFMRPLIMAMTQEDYTKRPTMSQVNRAFEILVQGLSELTLRSRFSRPQDGVLSAVVYGVPHWLRKISFAVRRVPSLPKPRMDKVLKQDKKDALDAIMVNLAPSSVSSFKPVTR</sequence>
<organism evidence="2">
    <name type="scientific">Psilocybe cubensis</name>
    <name type="common">Psychedelic mushroom</name>
    <name type="synonym">Stropharia cubensis</name>
    <dbReference type="NCBI Taxonomy" id="181762"/>
    <lineage>
        <taxon>Eukaryota</taxon>
        <taxon>Fungi</taxon>
        <taxon>Dikarya</taxon>
        <taxon>Basidiomycota</taxon>
        <taxon>Agaricomycotina</taxon>
        <taxon>Agaricomycetes</taxon>
        <taxon>Agaricomycetidae</taxon>
        <taxon>Agaricales</taxon>
        <taxon>Agaricineae</taxon>
        <taxon>Strophariaceae</taxon>
        <taxon>Psilocybe</taxon>
    </lineage>
</organism>
<dbReference type="OrthoDB" id="5987198at2759"/>
<dbReference type="InterPro" id="IPR011009">
    <property type="entry name" value="Kinase-like_dom_sf"/>
</dbReference>
<name>A0A8H8CDC3_PSICU</name>
<comment type="caution">
    <text evidence="2">The sequence shown here is derived from an EMBL/GenBank/DDBJ whole genome shotgun (WGS) entry which is preliminary data.</text>
</comment>
<reference evidence="2" key="1">
    <citation type="submission" date="2021-02" db="EMBL/GenBank/DDBJ databases">
        <title>Psilocybe cubensis genome.</title>
        <authorList>
            <person name="Mckernan K.J."/>
            <person name="Crawford S."/>
            <person name="Trippe A."/>
            <person name="Kane L.T."/>
            <person name="Mclaughlin S."/>
        </authorList>
    </citation>
    <scope>NUCLEOTIDE SEQUENCE [LARGE SCALE GENOMIC DNA]</scope>
    <source>
        <strain evidence="2">MGC-MH-2018</strain>
    </source>
</reference>